<keyword evidence="4 7" id="KW-0233">DNA recombination</keyword>
<dbReference type="InterPro" id="IPR003717">
    <property type="entry name" value="RecO"/>
</dbReference>
<dbReference type="SUPFAM" id="SSF57863">
    <property type="entry name" value="ArfGap/RecO-like zinc finger"/>
    <property type="match status" value="1"/>
</dbReference>
<gene>
    <name evidence="7 9" type="primary">recO</name>
    <name evidence="9" type="ORF">EFB08_15485</name>
</gene>
<feature type="domain" description="DNA replication/recombination mediator RecO N-terminal" evidence="8">
    <location>
        <begin position="1"/>
        <end position="81"/>
    </location>
</feature>
<evidence type="ECO:0000256" key="5">
    <source>
        <dbReference type="ARBA" id="ARBA00023204"/>
    </source>
</evidence>
<evidence type="ECO:0000313" key="10">
    <source>
        <dbReference type="Proteomes" id="UP000272117"/>
    </source>
</evidence>
<comment type="function">
    <text evidence="7">Involved in DNA repair and RecF pathway recombination.</text>
</comment>
<dbReference type="OrthoDB" id="9789152at2"/>
<organism evidence="9 10">
    <name type="scientific">Rufibacter latericius</name>
    <dbReference type="NCBI Taxonomy" id="2487040"/>
    <lineage>
        <taxon>Bacteria</taxon>
        <taxon>Pseudomonadati</taxon>
        <taxon>Bacteroidota</taxon>
        <taxon>Cytophagia</taxon>
        <taxon>Cytophagales</taxon>
        <taxon>Hymenobacteraceae</taxon>
        <taxon>Rufibacter</taxon>
    </lineage>
</organism>
<keyword evidence="3 7" id="KW-0227">DNA damage</keyword>
<dbReference type="PANTHER" id="PTHR33991:SF1">
    <property type="entry name" value="DNA REPAIR PROTEIN RECO"/>
    <property type="match status" value="1"/>
</dbReference>
<keyword evidence="5 7" id="KW-0234">DNA repair</keyword>
<dbReference type="Proteomes" id="UP000272117">
    <property type="component" value="Unassembled WGS sequence"/>
</dbReference>
<dbReference type="PANTHER" id="PTHR33991">
    <property type="entry name" value="DNA REPAIR PROTEIN RECO"/>
    <property type="match status" value="1"/>
</dbReference>
<dbReference type="SUPFAM" id="SSF50249">
    <property type="entry name" value="Nucleic acid-binding proteins"/>
    <property type="match status" value="1"/>
</dbReference>
<dbReference type="InterPro" id="IPR037278">
    <property type="entry name" value="ARFGAP/RecO"/>
</dbReference>
<dbReference type="InterPro" id="IPR042242">
    <property type="entry name" value="RecO_C"/>
</dbReference>
<evidence type="ECO:0000256" key="6">
    <source>
        <dbReference type="ARBA" id="ARBA00033409"/>
    </source>
</evidence>
<reference evidence="9 10" key="1">
    <citation type="submission" date="2018-11" db="EMBL/GenBank/DDBJ databases">
        <title>Rufibacter latericius sp. nov., isolated from water in Baiyang Lake.</title>
        <authorList>
            <person name="Yang Y."/>
        </authorList>
    </citation>
    <scope>NUCLEOTIDE SEQUENCE [LARGE SCALE GENOMIC DNA]</scope>
    <source>
        <strain evidence="9 10">R-22-1c-1</strain>
    </source>
</reference>
<dbReference type="Pfam" id="PF02565">
    <property type="entry name" value="RecO_C"/>
    <property type="match status" value="1"/>
</dbReference>
<dbReference type="Gene3D" id="2.40.50.140">
    <property type="entry name" value="Nucleic acid-binding proteins"/>
    <property type="match status" value="1"/>
</dbReference>
<accession>A0A3M9ML52</accession>
<evidence type="ECO:0000256" key="1">
    <source>
        <dbReference type="ARBA" id="ARBA00007452"/>
    </source>
</evidence>
<comment type="caution">
    <text evidence="9">The sequence shown here is derived from an EMBL/GenBank/DDBJ whole genome shotgun (WGS) entry which is preliminary data.</text>
</comment>
<name>A0A3M9ML52_9BACT</name>
<dbReference type="AlphaFoldDB" id="A0A3M9ML52"/>
<dbReference type="Gene3D" id="1.20.1440.120">
    <property type="entry name" value="Recombination protein O, C-terminal domain"/>
    <property type="match status" value="1"/>
</dbReference>
<evidence type="ECO:0000256" key="4">
    <source>
        <dbReference type="ARBA" id="ARBA00023172"/>
    </source>
</evidence>
<sequence length="236" mass="26739">MLVKTRGIVLNYIKFKESSIIVRIYTEELGLQSYIVNSVRKKGSASRIALFQPFTLLDMVVYPSGKGGLTRISEYKCSHPFMTVPYDIRKSSILLFLSEMVSRTVREEEENRPLFVFLHNAILLFDELQTGFENFHLAFLIQLANYLGFGVPSADEVITQVAFEMGGSASLGNSLMQLQQLEPYLAEVIKDAENAKLPNGKVRRELLQLLVRYFQLHVDQLGEIKSLPVLSEVLSD</sequence>
<dbReference type="RefSeq" id="WP_123127828.1">
    <property type="nucleotide sequence ID" value="NZ_RJJD01000008.1"/>
</dbReference>
<dbReference type="InterPro" id="IPR012340">
    <property type="entry name" value="NA-bd_OB-fold"/>
</dbReference>
<dbReference type="InterPro" id="IPR022572">
    <property type="entry name" value="DNA_rep/recomb_RecO_N"/>
</dbReference>
<evidence type="ECO:0000256" key="3">
    <source>
        <dbReference type="ARBA" id="ARBA00022763"/>
    </source>
</evidence>
<evidence type="ECO:0000313" key="9">
    <source>
        <dbReference type="EMBL" id="RNI26211.1"/>
    </source>
</evidence>
<dbReference type="NCBIfam" id="TIGR00613">
    <property type="entry name" value="reco"/>
    <property type="match status" value="1"/>
</dbReference>
<dbReference type="GO" id="GO:0006310">
    <property type="term" value="P:DNA recombination"/>
    <property type="evidence" value="ECO:0007669"/>
    <property type="project" value="UniProtKB-UniRule"/>
</dbReference>
<dbReference type="GO" id="GO:0043590">
    <property type="term" value="C:bacterial nucleoid"/>
    <property type="evidence" value="ECO:0007669"/>
    <property type="project" value="TreeGrafter"/>
</dbReference>
<dbReference type="Pfam" id="PF11967">
    <property type="entry name" value="RecO_N"/>
    <property type="match status" value="1"/>
</dbReference>
<proteinExistence type="inferred from homology"/>
<evidence type="ECO:0000256" key="7">
    <source>
        <dbReference type="HAMAP-Rule" id="MF_00201"/>
    </source>
</evidence>
<comment type="similarity">
    <text evidence="1 7">Belongs to the RecO family.</text>
</comment>
<evidence type="ECO:0000256" key="2">
    <source>
        <dbReference type="ARBA" id="ARBA00021310"/>
    </source>
</evidence>
<protein>
    <recommendedName>
        <fullName evidence="2 7">DNA repair protein RecO</fullName>
    </recommendedName>
    <alternativeName>
        <fullName evidence="6 7">Recombination protein O</fullName>
    </alternativeName>
</protein>
<keyword evidence="10" id="KW-1185">Reference proteome</keyword>
<dbReference type="EMBL" id="RJJD01000008">
    <property type="protein sequence ID" value="RNI26211.1"/>
    <property type="molecule type" value="Genomic_DNA"/>
</dbReference>
<evidence type="ECO:0000259" key="8">
    <source>
        <dbReference type="Pfam" id="PF11967"/>
    </source>
</evidence>
<dbReference type="GO" id="GO:0006302">
    <property type="term" value="P:double-strand break repair"/>
    <property type="evidence" value="ECO:0007669"/>
    <property type="project" value="TreeGrafter"/>
</dbReference>
<dbReference type="HAMAP" id="MF_00201">
    <property type="entry name" value="RecO"/>
    <property type="match status" value="1"/>
</dbReference>